<reference evidence="1" key="1">
    <citation type="submission" date="2022-11" db="EMBL/GenBank/DDBJ databases">
        <title>Centuries of genome instability and evolution in soft-shell clam transmissible cancer (bioRxiv).</title>
        <authorList>
            <person name="Hart S.F.M."/>
            <person name="Yonemitsu M.A."/>
            <person name="Giersch R.M."/>
            <person name="Beal B.F."/>
            <person name="Arriagada G."/>
            <person name="Davis B.W."/>
            <person name="Ostrander E.A."/>
            <person name="Goff S.P."/>
            <person name="Metzger M.J."/>
        </authorList>
    </citation>
    <scope>NUCLEOTIDE SEQUENCE</scope>
    <source>
        <strain evidence="1">MELC-2E11</strain>
        <tissue evidence="1">Siphon/mantle</tissue>
    </source>
</reference>
<proteinExistence type="predicted"/>
<feature type="non-terminal residue" evidence="1">
    <location>
        <position position="1"/>
    </location>
</feature>
<dbReference type="PANTHER" id="PTHR33361:SF2">
    <property type="entry name" value="DUF885 DOMAIN-CONTAINING PROTEIN"/>
    <property type="match status" value="1"/>
</dbReference>
<gene>
    <name evidence="1" type="ORF">MAR_014452</name>
</gene>
<evidence type="ECO:0008006" key="3">
    <source>
        <dbReference type="Google" id="ProtNLM"/>
    </source>
</evidence>
<evidence type="ECO:0000313" key="1">
    <source>
        <dbReference type="EMBL" id="WAR28748.1"/>
    </source>
</evidence>
<protein>
    <recommendedName>
        <fullName evidence="3">DUF885 domain-containing protein</fullName>
    </recommendedName>
</protein>
<dbReference type="EMBL" id="CP111026">
    <property type="protein sequence ID" value="WAR28748.1"/>
    <property type="molecule type" value="Genomic_DNA"/>
</dbReference>
<dbReference type="Pfam" id="PF05960">
    <property type="entry name" value="DUF885"/>
    <property type="match status" value="1"/>
</dbReference>
<organism evidence="1 2">
    <name type="scientific">Mya arenaria</name>
    <name type="common">Soft-shell clam</name>
    <dbReference type="NCBI Taxonomy" id="6604"/>
    <lineage>
        <taxon>Eukaryota</taxon>
        <taxon>Metazoa</taxon>
        <taxon>Spiralia</taxon>
        <taxon>Lophotrochozoa</taxon>
        <taxon>Mollusca</taxon>
        <taxon>Bivalvia</taxon>
        <taxon>Autobranchia</taxon>
        <taxon>Heteroconchia</taxon>
        <taxon>Euheterodonta</taxon>
        <taxon>Imparidentia</taxon>
        <taxon>Neoheterodontei</taxon>
        <taxon>Myida</taxon>
        <taxon>Myoidea</taxon>
        <taxon>Myidae</taxon>
        <taxon>Mya</taxon>
    </lineage>
</organism>
<dbReference type="Proteomes" id="UP001164746">
    <property type="component" value="Chromosome 15"/>
</dbReference>
<name>A0ABY7G6E1_MYAAR</name>
<dbReference type="InterPro" id="IPR010281">
    <property type="entry name" value="DUF885"/>
</dbReference>
<evidence type="ECO:0000313" key="2">
    <source>
        <dbReference type="Proteomes" id="UP001164746"/>
    </source>
</evidence>
<keyword evidence="2" id="KW-1185">Reference proteome</keyword>
<sequence length="540" mass="62329">MKAVPVSFNMGTAEQDLKKLEEDFWSWRMRNNPSTSTFQGLGKYDDLMESYNITTLIPKLFEIDFCLSHESILTLVARYGALSPISFLGGIQLYYGPYFSYGSSRGDFENYIARLRAVQTQAKVPGQIDRLIFDHPENSSYFLIFGDELYNNSNIQNQTEKDEIKSRGSKAVVAYMDAMTDLKTFITDEYMPAARSQWGVYAWDSSNNYYRACLKWHLSFEMSPEDVHNLGIQEVDKITTAMHKILDKQDFKGTVSDFFKSLENDTRAFSDNQTYILQFYNDTVFKRINPKLGKLFKDIPDVPLEIKASSSDGLGGGYSSASETSPGRFTINLFRPKEVPLFEAMALSLHEANPGHHMQHSYSMKADLPDFRRDPMLSFYNIPNWFPYYSSYQEGWGLYSEYLGEELGLYEDDYEMMGRYSYDILRACRLVVDTGLHYYRWSREEAITYLQNYTAMAYGSAANEIDRYITWPGQACAYKVGEIKIRELRKHAEDELGSRFNIQEFHLQVLENGAMPMSVLESLIKRWIQDIKSETSAGNR</sequence>
<accession>A0ABY7G6E1</accession>
<dbReference type="PANTHER" id="PTHR33361">
    <property type="entry name" value="GLR0591 PROTEIN"/>
    <property type="match status" value="1"/>
</dbReference>